<accession>A0A0A9H4S8</accession>
<proteinExistence type="predicted"/>
<evidence type="ECO:0000313" key="2">
    <source>
        <dbReference type="EMBL" id="JAE32190.1"/>
    </source>
</evidence>
<dbReference type="AlphaFoldDB" id="A0A0A9H4S8"/>
<reference evidence="2" key="2">
    <citation type="journal article" date="2015" name="Data Brief">
        <title>Shoot transcriptome of the giant reed, Arundo donax.</title>
        <authorList>
            <person name="Barrero R.A."/>
            <person name="Guerrero F.D."/>
            <person name="Moolhuijzen P."/>
            <person name="Goolsby J.A."/>
            <person name="Tidwell J."/>
            <person name="Bellgard S.E."/>
            <person name="Bellgard M.I."/>
        </authorList>
    </citation>
    <scope>NUCLEOTIDE SEQUENCE</scope>
    <source>
        <tissue evidence="2">Shoot tissue taken approximately 20 cm above the soil surface</tissue>
    </source>
</reference>
<feature type="region of interest" description="Disordered" evidence="1">
    <location>
        <begin position="28"/>
        <end position="101"/>
    </location>
</feature>
<organism evidence="2">
    <name type="scientific">Arundo donax</name>
    <name type="common">Giant reed</name>
    <name type="synonym">Donax arundinaceus</name>
    <dbReference type="NCBI Taxonomy" id="35708"/>
    <lineage>
        <taxon>Eukaryota</taxon>
        <taxon>Viridiplantae</taxon>
        <taxon>Streptophyta</taxon>
        <taxon>Embryophyta</taxon>
        <taxon>Tracheophyta</taxon>
        <taxon>Spermatophyta</taxon>
        <taxon>Magnoliopsida</taxon>
        <taxon>Liliopsida</taxon>
        <taxon>Poales</taxon>
        <taxon>Poaceae</taxon>
        <taxon>PACMAD clade</taxon>
        <taxon>Arundinoideae</taxon>
        <taxon>Arundineae</taxon>
        <taxon>Arundo</taxon>
    </lineage>
</organism>
<dbReference type="EMBL" id="GBRH01165706">
    <property type="protein sequence ID" value="JAE32190.1"/>
    <property type="molecule type" value="Transcribed_RNA"/>
</dbReference>
<name>A0A0A9H4S8_ARUDO</name>
<feature type="compositionally biased region" description="Low complexity" evidence="1">
    <location>
        <begin position="62"/>
        <end position="73"/>
    </location>
</feature>
<protein>
    <submittedName>
        <fullName evidence="2">Uncharacterized protein</fullName>
    </submittedName>
</protein>
<feature type="compositionally biased region" description="Low complexity" evidence="1">
    <location>
        <begin position="81"/>
        <end position="91"/>
    </location>
</feature>
<sequence length="101" mass="10730">MGSSHGGSQSRHLCVFRPHCHLREEARIGRSGGGCEGLPAPGSVGFKPRSDASGEPEDGARVSRSSQMVAVVRRSARRRWSSQSRSASASRGGADAFASYW</sequence>
<evidence type="ECO:0000256" key="1">
    <source>
        <dbReference type="SAM" id="MobiDB-lite"/>
    </source>
</evidence>
<reference evidence="2" key="1">
    <citation type="submission" date="2014-09" db="EMBL/GenBank/DDBJ databases">
        <authorList>
            <person name="Magalhaes I.L.F."/>
            <person name="Oliveira U."/>
            <person name="Santos F.R."/>
            <person name="Vidigal T.H.D.A."/>
            <person name="Brescovit A.D."/>
            <person name="Santos A.J."/>
        </authorList>
    </citation>
    <scope>NUCLEOTIDE SEQUENCE</scope>
    <source>
        <tissue evidence="2">Shoot tissue taken approximately 20 cm above the soil surface</tissue>
    </source>
</reference>